<feature type="signal peptide" evidence="2">
    <location>
        <begin position="1"/>
        <end position="27"/>
    </location>
</feature>
<evidence type="ECO:0000313" key="5">
    <source>
        <dbReference type="Proteomes" id="UP000824002"/>
    </source>
</evidence>
<dbReference type="EMBL" id="DVJP01000066">
    <property type="protein sequence ID" value="HIS77076.1"/>
    <property type="molecule type" value="Genomic_DNA"/>
</dbReference>
<reference evidence="4" key="2">
    <citation type="journal article" date="2021" name="PeerJ">
        <title>Extensive microbial diversity within the chicken gut microbiome revealed by metagenomics and culture.</title>
        <authorList>
            <person name="Gilroy R."/>
            <person name="Ravi A."/>
            <person name="Getino M."/>
            <person name="Pursley I."/>
            <person name="Horton D.L."/>
            <person name="Alikhan N.F."/>
            <person name="Baker D."/>
            <person name="Gharbi K."/>
            <person name="Hall N."/>
            <person name="Watson M."/>
            <person name="Adriaenssens E.M."/>
            <person name="Foster-Nyarko E."/>
            <person name="Jarju S."/>
            <person name="Secka A."/>
            <person name="Antonio M."/>
            <person name="Oren A."/>
            <person name="Chaudhuri R.R."/>
            <person name="La Ragione R."/>
            <person name="Hildebrand F."/>
            <person name="Pallen M.J."/>
        </authorList>
    </citation>
    <scope>NUCLEOTIDE SEQUENCE</scope>
    <source>
        <strain evidence="4">CHK199-13235</strain>
    </source>
</reference>
<feature type="region of interest" description="Disordered" evidence="1">
    <location>
        <begin position="55"/>
        <end position="95"/>
    </location>
</feature>
<feature type="chain" id="PRO_5039401026" evidence="2">
    <location>
        <begin position="28"/>
        <end position="384"/>
    </location>
</feature>
<keyword evidence="2" id="KW-0732">Signal</keyword>
<proteinExistence type="predicted"/>
<name>A0A9D1K095_9FIRM</name>
<evidence type="ECO:0000256" key="2">
    <source>
        <dbReference type="SAM" id="SignalP"/>
    </source>
</evidence>
<dbReference type="NCBIfam" id="TIGR02669">
    <property type="entry name" value="SpoIID_LytB"/>
    <property type="match status" value="1"/>
</dbReference>
<comment type="caution">
    <text evidence="4">The sequence shown here is derived from an EMBL/GenBank/DDBJ whole genome shotgun (WGS) entry which is preliminary data.</text>
</comment>
<dbReference type="InterPro" id="IPR013693">
    <property type="entry name" value="SpoIID/LytB_N"/>
</dbReference>
<evidence type="ECO:0000259" key="3">
    <source>
        <dbReference type="Pfam" id="PF08486"/>
    </source>
</evidence>
<feature type="domain" description="Sporulation stage II protein D amidase enhancer LytB N-terminal" evidence="3">
    <location>
        <begin position="113"/>
        <end position="216"/>
    </location>
</feature>
<dbReference type="GO" id="GO:0030435">
    <property type="term" value="P:sporulation resulting in formation of a cellular spore"/>
    <property type="evidence" value="ECO:0007669"/>
    <property type="project" value="InterPro"/>
</dbReference>
<organism evidence="4 5">
    <name type="scientific">Candidatus Merdivicinus excrementipullorum</name>
    <dbReference type="NCBI Taxonomy" id="2840867"/>
    <lineage>
        <taxon>Bacteria</taxon>
        <taxon>Bacillati</taxon>
        <taxon>Bacillota</taxon>
        <taxon>Clostridia</taxon>
        <taxon>Eubacteriales</taxon>
        <taxon>Oscillospiraceae</taxon>
        <taxon>Oscillospiraceae incertae sedis</taxon>
        <taxon>Candidatus Merdivicinus</taxon>
    </lineage>
</organism>
<dbReference type="Pfam" id="PF08486">
    <property type="entry name" value="SpoIID"/>
    <property type="match status" value="1"/>
</dbReference>
<dbReference type="NCBIfam" id="TIGR02870">
    <property type="entry name" value="spore_II_D"/>
    <property type="match status" value="1"/>
</dbReference>
<dbReference type="Proteomes" id="UP000824002">
    <property type="component" value="Unassembled WGS sequence"/>
</dbReference>
<sequence length="384" mass="40889">MKNRSVARCLAFLCAMAVLPAAPLATAVRKPSSLPPLTAQTELLRFSAGASGQAAGILQREKPDNQPKEEETSSAPAPVSSQPEAEESQPLPESSAALSLPEAYRVLDADSGQVMELSPFDYICGVTAAEIPIGFAPEAVKAQAVAAHSYALRQMGLQLKKPDPDLQGAFLSTDPAHFQAYLSKEERQELWGDSFEENEALLESAVQEVLSCILVYQGEPAAAAFHSISSGKTESAKDVWGREVPYLVTADSPEDAENPAGNGESSLTVQEAAAILSGHLETLSLPEDPAQWIQITERTEAGMVTSAKIGENTVSGEDIRSWFGLSSANFTVECSGETLTFRTKGKGHGVGMSQYGADAMAKEGHTWEEILARYYPGTEIARVG</sequence>
<dbReference type="InterPro" id="IPR013486">
    <property type="entry name" value="SpoIID/LytB"/>
</dbReference>
<feature type="compositionally biased region" description="Polar residues" evidence="1">
    <location>
        <begin position="73"/>
        <end position="83"/>
    </location>
</feature>
<accession>A0A9D1K095</accession>
<feature type="compositionally biased region" description="Basic and acidic residues" evidence="1">
    <location>
        <begin position="59"/>
        <end position="71"/>
    </location>
</feature>
<gene>
    <name evidence="4" type="primary">spoIID</name>
    <name evidence="4" type="ORF">IAB51_09785</name>
</gene>
<dbReference type="AlphaFoldDB" id="A0A9D1K095"/>
<reference evidence="4" key="1">
    <citation type="submission" date="2020-10" db="EMBL/GenBank/DDBJ databases">
        <authorList>
            <person name="Gilroy R."/>
        </authorList>
    </citation>
    <scope>NUCLEOTIDE SEQUENCE</scope>
    <source>
        <strain evidence="4">CHK199-13235</strain>
    </source>
</reference>
<dbReference type="InterPro" id="IPR014225">
    <property type="entry name" value="Spore_II_D_firmicutes"/>
</dbReference>
<evidence type="ECO:0000313" key="4">
    <source>
        <dbReference type="EMBL" id="HIS77076.1"/>
    </source>
</evidence>
<evidence type="ECO:0000256" key="1">
    <source>
        <dbReference type="SAM" id="MobiDB-lite"/>
    </source>
</evidence>
<protein>
    <submittedName>
        <fullName evidence="4">Stage II sporulation protein D</fullName>
    </submittedName>
</protein>